<sequence>GIARFLGYSGQAESGGVRVVPGDNLCEARPSLAGGIDMRHSAAASSNQPSVSSVSTQASKFKKGYQYQCKAYSVRGASQYKTWTGSPKKCKTTYRVVNSKGKIVLQINKPQKSLAQIAGKSWKSANKWCGANSLTCTILTTVGFAAVKALL</sequence>
<gene>
    <name evidence="1" type="ORF">BAURA86_01871</name>
</gene>
<accession>A0A2H1JMW7</accession>
<dbReference type="EMBL" id="FXZI01000006">
    <property type="protein sequence ID" value="SMX88895.1"/>
    <property type="molecule type" value="Genomic_DNA"/>
</dbReference>
<dbReference type="Proteomes" id="UP000234300">
    <property type="component" value="Unassembled WGS sequence"/>
</dbReference>
<name>A0A2H1JMW7_BREAU</name>
<evidence type="ECO:0000313" key="2">
    <source>
        <dbReference type="Proteomes" id="UP000234300"/>
    </source>
</evidence>
<proteinExistence type="predicted"/>
<reference evidence="1 2" key="1">
    <citation type="submission" date="2017-03" db="EMBL/GenBank/DDBJ databases">
        <authorList>
            <person name="Afonso C.L."/>
            <person name="Miller P.J."/>
            <person name="Scott M.A."/>
            <person name="Spackman E."/>
            <person name="Goraichik I."/>
            <person name="Dimitrov K.M."/>
            <person name="Suarez D.L."/>
            <person name="Swayne D.E."/>
        </authorList>
    </citation>
    <scope>NUCLEOTIDE SEQUENCE [LARGE SCALE GENOMIC DNA]</scope>
    <source>
        <strain evidence="2">8(6)</strain>
    </source>
</reference>
<evidence type="ECO:0000313" key="1">
    <source>
        <dbReference type="EMBL" id="SMX88895.1"/>
    </source>
</evidence>
<feature type="non-terminal residue" evidence="1">
    <location>
        <position position="1"/>
    </location>
</feature>
<dbReference type="AlphaFoldDB" id="A0A2H1JMW7"/>
<protein>
    <submittedName>
        <fullName evidence="1">Uncharacterized protein</fullName>
    </submittedName>
</protein>
<organism evidence="1 2">
    <name type="scientific">Brevibacterium aurantiacum</name>
    <dbReference type="NCBI Taxonomy" id="273384"/>
    <lineage>
        <taxon>Bacteria</taxon>
        <taxon>Bacillati</taxon>
        <taxon>Actinomycetota</taxon>
        <taxon>Actinomycetes</taxon>
        <taxon>Micrococcales</taxon>
        <taxon>Brevibacteriaceae</taxon>
        <taxon>Brevibacterium</taxon>
    </lineage>
</organism>